<evidence type="ECO:0008006" key="4">
    <source>
        <dbReference type="Google" id="ProtNLM"/>
    </source>
</evidence>
<keyword evidence="3" id="KW-1185">Reference proteome</keyword>
<dbReference type="KEGG" id="mcd:MCRO_0457"/>
<dbReference type="AlphaFoldDB" id="D5E5P1"/>
<evidence type="ECO:0000256" key="1">
    <source>
        <dbReference type="SAM" id="Coils"/>
    </source>
</evidence>
<accession>D5E5P1</accession>
<evidence type="ECO:0000313" key="3">
    <source>
        <dbReference type="Proteomes" id="UP000001845"/>
    </source>
</evidence>
<name>D5E5P1_MYCCM</name>
<gene>
    <name evidence="2" type="ordered locus">MCRO_0457</name>
</gene>
<dbReference type="NCBIfam" id="NF046004">
    <property type="entry name" value="ICE_Mbov_0401"/>
    <property type="match status" value="1"/>
</dbReference>
<evidence type="ECO:0000313" key="2">
    <source>
        <dbReference type="EMBL" id="ADE19932.1"/>
    </source>
</evidence>
<dbReference type="EMBL" id="CP001991">
    <property type="protein sequence ID" value="ADE19932.1"/>
    <property type="molecule type" value="Genomic_DNA"/>
</dbReference>
<keyword evidence="1" id="KW-0175">Coiled coil</keyword>
<dbReference type="RefSeq" id="WP_013054708.1">
    <property type="nucleotide sequence ID" value="NC_014014.1"/>
</dbReference>
<reference key="2">
    <citation type="submission" date="2010-03" db="EMBL/GenBank/DDBJ databases">
        <authorList>
            <person name="Ma Z."/>
            <person name="Wang X."/>
            <person name="Liu H."/>
        </authorList>
    </citation>
    <scope>NUCLEOTIDE SEQUENCE</scope>
    <source>
        <strain>MP145</strain>
    </source>
</reference>
<reference evidence="3" key="1">
    <citation type="submission" date="2010-03" db="EMBL/GenBank/DDBJ databases">
        <title>The complete genome of Mycoplasma crocodyli MP145.</title>
        <authorList>
            <person name="Glass J.I."/>
            <person name="Durkin A.S."/>
            <person name="Hostetler J."/>
            <person name="Jackson J."/>
            <person name="Johnson J."/>
            <person name="May M.A."/>
            <person name="Paralanov V."/>
            <person name="Radune D."/>
            <person name="Szczypinski B."/>
            <person name="Brown D.R."/>
        </authorList>
    </citation>
    <scope>NUCLEOTIDE SEQUENCE [LARGE SCALE GENOMIC DNA]</scope>
    <source>
        <strain evidence="3">ATCC 51981 / MP145</strain>
    </source>
</reference>
<reference evidence="2 3" key="3">
    <citation type="journal article" date="2011" name="J. Bacteriol.">
        <title>Genome sequences of Mycoplasma alligatoris A21JP2T and Mycoplasma crocodyli MP145T.</title>
        <authorList>
            <person name="Brown D.R."/>
            <person name="Farmerie W.G."/>
            <person name="May M."/>
            <person name="Benders G.A."/>
            <person name="Durkin A.S."/>
            <person name="Hlavinka K."/>
            <person name="Hostetler J."/>
            <person name="Jackson J."/>
            <person name="Johnson J."/>
            <person name="Miller R.H."/>
            <person name="Paralanov V."/>
            <person name="Radune D."/>
            <person name="Szczypinski B."/>
            <person name="Glass J.I."/>
        </authorList>
    </citation>
    <scope>NUCLEOTIDE SEQUENCE [LARGE SCALE GENOMIC DNA]</scope>
    <source>
        <strain evidence="3">ATCC 51981 / MP145</strain>
    </source>
</reference>
<dbReference type="eggNOG" id="ENOG503479A">
    <property type="taxonomic scope" value="Bacteria"/>
</dbReference>
<protein>
    <recommendedName>
        <fullName evidence="4">ISLre2 family transposase</fullName>
    </recommendedName>
</protein>
<organism evidence="2 3">
    <name type="scientific">Mycoplasma crocodyli (strain ATCC 51981 / MP145)</name>
    <dbReference type="NCBI Taxonomy" id="512564"/>
    <lineage>
        <taxon>Bacteria</taxon>
        <taxon>Bacillati</taxon>
        <taxon>Mycoplasmatota</taxon>
        <taxon>Mollicutes</taxon>
        <taxon>Mycoplasmataceae</taxon>
        <taxon>Mycoplasma</taxon>
    </lineage>
</organism>
<proteinExistence type="predicted"/>
<feature type="coiled-coil region" evidence="1">
    <location>
        <begin position="319"/>
        <end position="346"/>
    </location>
</feature>
<dbReference type="Proteomes" id="UP000001845">
    <property type="component" value="Chromosome"/>
</dbReference>
<dbReference type="HOGENOM" id="CLU_053829_0_0_14"/>
<sequence>MNKVNLTVSGATNNELNALKAYETYINDLVKEYRDNGRYKEPYKVYISYQKTKKFYTASGIINILVIQYEYINPNTNKKVRFVYYPNDEYRYMAKFKYSAQVMQDSMIDYIAGTFRKKINYPSNQLVKYWLKRENALEQLIIQNEELLNKTKEFIKLLNKDKISTQMDSDDTYNTFRVKGKFVKKMIRLRIIRIFANDDYLLKGKKQNPKKPISMVAIYDIRNLGKSADNHKAIKVINEFNSQTGLINNKMAYVCDGARALKLEASILGMDYHLDLFHLIQNIDKYIGYKKHSKNTIKNLFIDYFSPTKKERWIDLLTKSIKENDYELYKETLDELEDLRLSVQSKSIKKNITSLLTYLKSKNSGIWDNQTRKAIVSYTENNINYHYKKLIKNSLAHYTEQTTKMKVLFSNLQKNIPTIFI</sequence>